<evidence type="ECO:0000256" key="4">
    <source>
        <dbReference type="RuleBase" id="RU000682"/>
    </source>
</evidence>
<organism evidence="7">
    <name type="scientific">Timema tahoe</name>
    <dbReference type="NCBI Taxonomy" id="61484"/>
    <lineage>
        <taxon>Eukaryota</taxon>
        <taxon>Metazoa</taxon>
        <taxon>Ecdysozoa</taxon>
        <taxon>Arthropoda</taxon>
        <taxon>Hexapoda</taxon>
        <taxon>Insecta</taxon>
        <taxon>Pterygota</taxon>
        <taxon>Neoptera</taxon>
        <taxon>Polyneoptera</taxon>
        <taxon>Phasmatodea</taxon>
        <taxon>Timematodea</taxon>
        <taxon>Timematoidea</taxon>
        <taxon>Timematidae</taxon>
        <taxon>Timema</taxon>
    </lineage>
</organism>
<accession>A0A7R9FH24</accession>
<dbReference type="CDD" id="cd00086">
    <property type="entry name" value="homeodomain"/>
    <property type="match status" value="5"/>
</dbReference>
<evidence type="ECO:0000256" key="2">
    <source>
        <dbReference type="ARBA" id="ARBA00023242"/>
    </source>
</evidence>
<feature type="compositionally biased region" description="Polar residues" evidence="5">
    <location>
        <begin position="149"/>
        <end position="168"/>
    </location>
</feature>
<feature type="DNA-binding region" description="Homeobox" evidence="3">
    <location>
        <begin position="564"/>
        <end position="612"/>
    </location>
</feature>
<dbReference type="GO" id="GO:0030182">
    <property type="term" value="P:neuron differentiation"/>
    <property type="evidence" value="ECO:0007669"/>
    <property type="project" value="TreeGrafter"/>
</dbReference>
<feature type="domain" description="Homeobox" evidence="6">
    <location>
        <begin position="392"/>
        <end position="452"/>
    </location>
</feature>
<feature type="compositionally biased region" description="Basic residues" evidence="5">
    <location>
        <begin position="532"/>
        <end position="546"/>
    </location>
</feature>
<evidence type="ECO:0000256" key="5">
    <source>
        <dbReference type="SAM" id="MobiDB-lite"/>
    </source>
</evidence>
<evidence type="ECO:0000259" key="6">
    <source>
        <dbReference type="PROSITE" id="PS50071"/>
    </source>
</evidence>
<dbReference type="PANTHER" id="PTHR24341">
    <property type="entry name" value="HOMEOBOX PROTEIN ENGRAILED"/>
    <property type="match status" value="1"/>
</dbReference>
<dbReference type="GO" id="GO:0005634">
    <property type="term" value="C:nucleus"/>
    <property type="evidence" value="ECO:0007669"/>
    <property type="project" value="UniProtKB-SubCell"/>
</dbReference>
<dbReference type="Gene3D" id="1.10.10.60">
    <property type="entry name" value="Homeodomain-like"/>
    <property type="match status" value="5"/>
</dbReference>
<dbReference type="GO" id="GO:0000981">
    <property type="term" value="F:DNA-binding transcription factor activity, RNA polymerase II-specific"/>
    <property type="evidence" value="ECO:0007669"/>
    <property type="project" value="TreeGrafter"/>
</dbReference>
<dbReference type="PANTHER" id="PTHR24341:SF6">
    <property type="entry name" value="HOMEOBOX PROTEIN INVECTED"/>
    <property type="match status" value="1"/>
</dbReference>
<dbReference type="GO" id="GO:0000978">
    <property type="term" value="F:RNA polymerase II cis-regulatory region sequence-specific DNA binding"/>
    <property type="evidence" value="ECO:0007669"/>
    <property type="project" value="TreeGrafter"/>
</dbReference>
<feature type="region of interest" description="Disordered" evidence="5">
    <location>
        <begin position="143"/>
        <end position="168"/>
    </location>
</feature>
<feature type="DNA-binding region" description="Homeobox" evidence="3">
    <location>
        <begin position="226"/>
        <end position="285"/>
    </location>
</feature>
<dbReference type="AlphaFoldDB" id="A0A7R9FH24"/>
<protein>
    <recommendedName>
        <fullName evidence="6">Homeobox domain-containing protein</fullName>
    </recommendedName>
</protein>
<dbReference type="SMART" id="SM00389">
    <property type="entry name" value="HOX"/>
    <property type="match status" value="5"/>
</dbReference>
<dbReference type="EMBL" id="OE000317">
    <property type="protein sequence ID" value="CAD7453357.1"/>
    <property type="molecule type" value="Genomic_DNA"/>
</dbReference>
<feature type="domain" description="Homeobox" evidence="6">
    <location>
        <begin position="160"/>
        <end position="220"/>
    </location>
</feature>
<dbReference type="InterPro" id="IPR009057">
    <property type="entry name" value="Homeodomain-like_sf"/>
</dbReference>
<dbReference type="Pfam" id="PF00046">
    <property type="entry name" value="Homeodomain"/>
    <property type="match status" value="5"/>
</dbReference>
<dbReference type="SUPFAM" id="SSF46689">
    <property type="entry name" value="Homeodomain-like"/>
    <property type="match status" value="5"/>
</dbReference>
<dbReference type="InterPro" id="IPR001356">
    <property type="entry name" value="HD"/>
</dbReference>
<feature type="domain" description="Homeobox" evidence="6">
    <location>
        <begin position="562"/>
        <end position="611"/>
    </location>
</feature>
<name>A0A7R9FH24_9NEOP</name>
<feature type="DNA-binding region" description="Homeobox" evidence="3">
    <location>
        <begin position="394"/>
        <end position="453"/>
    </location>
</feature>
<keyword evidence="3 4" id="KW-0371">Homeobox</keyword>
<evidence type="ECO:0000256" key="3">
    <source>
        <dbReference type="PROSITE-ProRule" id="PRU00108"/>
    </source>
</evidence>
<feature type="domain" description="Homeobox" evidence="6">
    <location>
        <begin position="224"/>
        <end position="284"/>
    </location>
</feature>
<comment type="subcellular location">
    <subcellularLocation>
        <location evidence="1 3 4">Nucleus</location>
    </subcellularLocation>
</comment>
<feature type="compositionally biased region" description="Basic and acidic residues" evidence="5">
    <location>
        <begin position="474"/>
        <end position="503"/>
    </location>
</feature>
<feature type="domain" description="Homeobox" evidence="6">
    <location>
        <begin position="309"/>
        <end position="369"/>
    </location>
</feature>
<feature type="DNA-binding region" description="Homeobox" evidence="3">
    <location>
        <begin position="162"/>
        <end position="221"/>
    </location>
</feature>
<sequence length="665" mass="77636">MLCRAKAKELSSKKDKALNWFGNVRQKMICSSLCEEDQVKVLERTATGRSWFSKRRSNSWNTVAGKTLLDSLLRTTLKTENPEYPQMEFTQNEREQERRERATDILGSPNFYCRSQNGEKSSLFDNIDVDVVDASEPFTTVCEDRTESSRPMPQSWSNNDGTGPKNTPLTKKQLMCLRRAFKADPAPKQESYTVLAKELGLSATNVWHWFFYERYKIKTKRKIARKNSPYLFPNNKQLETLNKSFLKDNNPSKKSIQMLSKKLRLKQITVCNWFSNMRRGAQFLPEGECASNSEISNTRDSILCELPDRSNARKKLGLNRSQVENLNKECSENNRPSREHMQELAKQLNIPFRKVYLWFYDGKGKGENKNCNRFRNKKTNGFSSLKEPNIHQDIRRKRNLLSLKQLSILKVEFVVNCYPSKERRKLLSTQLGLRERSVFNWFSRVRRKMLRAELSINNKAARQRILATISTKNKQKDNQQECQIKTDSDLGEYTNKDHSHGQLKEPYQSQFKTCRQTEETRRTNQSGDGHKSQVKKCSRGLNKLKNHKHPMVIKGSMSFLYSHQLSRLKEEFVGNGYLPKQGRERVARELGLDKMKVRKWFSDARRKMTCARLNVNKREHREKIVMSYRNRSQILRVQPSWLTTRSVKLAAAPTNSANDETYDNT</sequence>
<gene>
    <name evidence="7" type="ORF">TTEB3V08_LOCUS1502</name>
</gene>
<reference evidence="7" key="1">
    <citation type="submission" date="2020-11" db="EMBL/GenBank/DDBJ databases">
        <authorList>
            <person name="Tran Van P."/>
        </authorList>
    </citation>
    <scope>NUCLEOTIDE SEQUENCE</scope>
</reference>
<keyword evidence="2 3" id="KW-0539">Nucleus</keyword>
<evidence type="ECO:0000256" key="1">
    <source>
        <dbReference type="ARBA" id="ARBA00004123"/>
    </source>
</evidence>
<evidence type="ECO:0000313" key="7">
    <source>
        <dbReference type="EMBL" id="CAD7453357.1"/>
    </source>
</evidence>
<dbReference type="PROSITE" id="PS50071">
    <property type="entry name" value="HOMEOBOX_2"/>
    <property type="match status" value="5"/>
</dbReference>
<feature type="DNA-binding region" description="Homeobox" evidence="3">
    <location>
        <begin position="311"/>
        <end position="370"/>
    </location>
</feature>
<feature type="region of interest" description="Disordered" evidence="5">
    <location>
        <begin position="471"/>
        <end position="546"/>
    </location>
</feature>
<keyword evidence="3 4" id="KW-0238">DNA-binding</keyword>
<proteinExistence type="predicted"/>
<dbReference type="InterPro" id="IPR050720">
    <property type="entry name" value="Engrailed_Homeobox_TFs"/>
</dbReference>